<organism evidence="1 2">
    <name type="scientific">Salegentibacter salegens</name>
    <dbReference type="NCBI Taxonomy" id="143223"/>
    <lineage>
        <taxon>Bacteria</taxon>
        <taxon>Pseudomonadati</taxon>
        <taxon>Bacteroidota</taxon>
        <taxon>Flavobacteriia</taxon>
        <taxon>Flavobacteriales</taxon>
        <taxon>Flavobacteriaceae</taxon>
        <taxon>Salegentibacter</taxon>
    </lineage>
</organism>
<protein>
    <submittedName>
        <fullName evidence="1">Las17-binding protein actin regulator</fullName>
    </submittedName>
</protein>
<keyword evidence="2" id="KW-1185">Reference proteome</keyword>
<gene>
    <name evidence="1" type="ORF">SAMN05878281_3231</name>
</gene>
<reference evidence="2" key="1">
    <citation type="submission" date="2016-11" db="EMBL/GenBank/DDBJ databases">
        <authorList>
            <person name="Varghese N."/>
            <person name="Submissions S."/>
        </authorList>
    </citation>
    <scope>NUCLEOTIDE SEQUENCE [LARGE SCALE GENOMIC DNA]</scope>
    <source>
        <strain evidence="2">ACAM 48</strain>
    </source>
</reference>
<evidence type="ECO:0000313" key="1">
    <source>
        <dbReference type="EMBL" id="SHN04231.1"/>
    </source>
</evidence>
<accession>A0A1M7NK81</accession>
<evidence type="ECO:0000313" key="2">
    <source>
        <dbReference type="Proteomes" id="UP000190235"/>
    </source>
</evidence>
<dbReference type="CDD" id="cd11524">
    <property type="entry name" value="SYLF"/>
    <property type="match status" value="1"/>
</dbReference>
<proteinExistence type="predicted"/>
<sequence>MATLIRKPKNKEEMKTLTNNFYKPLFVMALLLFASCGSMQNTEDDLRSDATDARNEIRQNHANATELLNTSAGYAIFPNVGKGAYVIGGASGNGVVYQNNNIVGYADLKQVDIGLQAGGKAFIEVLFFETDADLERFKKGDYELSANASAVILDKGASQSIDFQDGVAVVTIPKGGAMAGVSVGGQRFSFQPR</sequence>
<dbReference type="Proteomes" id="UP000190235">
    <property type="component" value="Chromosome I"/>
</dbReference>
<name>A0A1M7NK81_9FLAO</name>
<dbReference type="EMBL" id="LT670848">
    <property type="protein sequence ID" value="SHN04231.1"/>
    <property type="molecule type" value="Genomic_DNA"/>
</dbReference>
<dbReference type="AlphaFoldDB" id="A0A1M7NK81"/>
<dbReference type="STRING" id="143223.SAMN05878281_3231"/>